<dbReference type="SUPFAM" id="SSF53448">
    <property type="entry name" value="Nucleotide-diphospho-sugar transferases"/>
    <property type="match status" value="2"/>
</dbReference>
<name>A0A6C0C970_9ZZZZ</name>
<dbReference type="AlphaFoldDB" id="A0A6C0C970"/>
<evidence type="ECO:0000313" key="2">
    <source>
        <dbReference type="EMBL" id="QHT01286.1"/>
    </source>
</evidence>
<dbReference type="InterPro" id="IPR029044">
    <property type="entry name" value="Nucleotide-diphossugar_trans"/>
</dbReference>
<dbReference type="Gene3D" id="3.90.550.10">
    <property type="entry name" value="Spore Coat Polysaccharide Biosynthesis Protein SpsA, Chain A"/>
    <property type="match status" value="1"/>
</dbReference>
<proteinExistence type="predicted"/>
<protein>
    <recommendedName>
        <fullName evidence="1">Glycosyltransferase 2-like domain-containing protein</fullName>
    </recommendedName>
</protein>
<dbReference type="PANTHER" id="PTHR43630:SF2">
    <property type="entry name" value="GLYCOSYLTRANSFERASE"/>
    <property type="match status" value="1"/>
</dbReference>
<dbReference type="Gene3D" id="1.25.40.10">
    <property type="entry name" value="Tetratricopeptide repeat domain"/>
    <property type="match status" value="2"/>
</dbReference>
<evidence type="ECO:0000259" key="1">
    <source>
        <dbReference type="Pfam" id="PF00535"/>
    </source>
</evidence>
<dbReference type="InterPro" id="IPR001173">
    <property type="entry name" value="Glyco_trans_2-like"/>
</dbReference>
<sequence length="1240" mass="145609">MTTKPRVCLNMIVKNESHIIRETLECVYKHIDYYVINDTGSTDNTIQIINEFFAEKNIPGEVVVHEFRTCTCHKGLYKKYSFFHFGWNRTYALELCAGKSEYIWVIDADDLPMGDFIIPQNLTADSYMLRIGQNFTYMRNQIFKNDTALAWHYVGPLHEYPTTKKANATCEAIKGDYFIDSRRMGARSANPNKYLNDAKVFEEFFPDDPNKDRNIFYCAQSYFDHGDTRKSIEMYQRRIAMGKWYEEVYYSYYRIAEGLERLEEPWHKIEQAYLDAYNFCKDRAEPLCRIATHYRIQNDFQKCYSYAKKGATIPYPEKCLLFITKDVYTYKCKDELAIAAHYLGKYLESYSICKQLLDSNSVPDHEIERIKANMISSEAKLNDKNKKMCCFYLGNELLSQDYDIYNIIDHCKKYFKVIVIGNKIDPSGLENVLCFTPTVFKKFMGCEKIDQLILVNSLNYFYDNIKIQCENIVLLHNDVRLSIHLDSDMLIEMCNRTYLNELFKNVKKIVCFKENIKEFSAFYKFDNDIKCINTADDYYLIYDDDKYNYIFTATLENETNGLIYVNPPHIVHLLNNLDMFQNSKLIVTEHYREVLTRFPSYRESHYLMAALEDKMKNYASAITHIDNGLKISKKIVSYDDVLLIKKAELLNKQDRYEDSYNCANTVLCRDNLPISLRDWAEKIRDVNVDMIKDKFLSYPKKKIMTIANKTDRKIMFSITTCKRYDLFEKTMNSFINTCLDLDMIDHWLCVDDNSTAEDRAKMKKSYPFFEFVLKGADKKGHPVSMNIIHIKTSDYKCQYNLHMEDDFHFIQKRNYISESLKIMQENKMIGQVLFNKNYAEVELYKRGIRGGILNKTKDGMRYVVHEYYEKDTQEYAKFIERHEGHGTCGYWPHFSFRPSLLRVSMLQDVGIFYNTNHFEMQYAYEYVSKNYVSAFLDTFSCIHIGKKTWETNVSNSYSLNDLGQFDLKNKFISISILSDAKNVSQWKKFKDNAHNKLPHYTRKIFKTATTLNDYEKKLFLNNEFNYSRQIIANIMDHVNILNDECEYKLVLRDKLTLAENFESLFSETMKTMAEHGYDFLLLDHPDTMDDKIAASKFDCPKLILEKMDGYIISKAGAKKILDHINEHGIKKTEYLNKNLIDVYVLNKQLYKVTGVGKKIGGCNFVNIPGYKFYSQMDSFGGDDCFHSGKTPGELRQLCDSLECKAFNTLGYIKKTVVAESDFIYLPQSQFSHEGLYVKKN</sequence>
<feature type="domain" description="Glycosyltransferase 2-like" evidence="1">
    <location>
        <begin position="11"/>
        <end position="117"/>
    </location>
</feature>
<dbReference type="PANTHER" id="PTHR43630">
    <property type="entry name" value="POLY-BETA-1,6-N-ACETYL-D-GLUCOSAMINE SYNTHASE"/>
    <property type="match status" value="1"/>
</dbReference>
<dbReference type="Pfam" id="PF00535">
    <property type="entry name" value="Glycos_transf_2"/>
    <property type="match status" value="1"/>
</dbReference>
<accession>A0A6C0C970</accession>
<dbReference type="InterPro" id="IPR011990">
    <property type="entry name" value="TPR-like_helical_dom_sf"/>
</dbReference>
<dbReference type="EMBL" id="MN739368">
    <property type="protein sequence ID" value="QHT01286.1"/>
    <property type="molecule type" value="Genomic_DNA"/>
</dbReference>
<dbReference type="SUPFAM" id="SSF48452">
    <property type="entry name" value="TPR-like"/>
    <property type="match status" value="1"/>
</dbReference>
<reference evidence="2" key="1">
    <citation type="journal article" date="2020" name="Nature">
        <title>Giant virus diversity and host interactions through global metagenomics.</title>
        <authorList>
            <person name="Schulz F."/>
            <person name="Roux S."/>
            <person name="Paez-Espino D."/>
            <person name="Jungbluth S."/>
            <person name="Walsh D.A."/>
            <person name="Denef V.J."/>
            <person name="McMahon K.D."/>
            <person name="Konstantinidis K.T."/>
            <person name="Eloe-Fadrosh E.A."/>
            <person name="Kyrpides N.C."/>
            <person name="Woyke T."/>
        </authorList>
    </citation>
    <scope>NUCLEOTIDE SEQUENCE</scope>
    <source>
        <strain evidence="2">GVMAG-M-3300020192-26</strain>
    </source>
</reference>
<organism evidence="2">
    <name type="scientific">viral metagenome</name>
    <dbReference type="NCBI Taxonomy" id="1070528"/>
    <lineage>
        <taxon>unclassified sequences</taxon>
        <taxon>metagenomes</taxon>
        <taxon>organismal metagenomes</taxon>
    </lineage>
</organism>